<evidence type="ECO:0000313" key="2">
    <source>
        <dbReference type="EMBL" id="GHH14232.1"/>
    </source>
</evidence>
<feature type="transmembrane region" description="Helical" evidence="1">
    <location>
        <begin position="123"/>
        <end position="142"/>
    </location>
</feature>
<reference evidence="3" key="1">
    <citation type="journal article" date="2019" name="Int. J. Syst. Evol. Microbiol.">
        <title>The Global Catalogue of Microorganisms (GCM) 10K type strain sequencing project: providing services to taxonomists for standard genome sequencing and annotation.</title>
        <authorList>
            <consortium name="The Broad Institute Genomics Platform"/>
            <consortium name="The Broad Institute Genome Sequencing Center for Infectious Disease"/>
            <person name="Wu L."/>
            <person name="Ma J."/>
        </authorList>
    </citation>
    <scope>NUCLEOTIDE SEQUENCE [LARGE SCALE GENOMIC DNA]</scope>
    <source>
        <strain evidence="3">CGMCC 4.7683</strain>
    </source>
</reference>
<name>A0ABQ3LIP1_9PSEU</name>
<keyword evidence="1" id="KW-0812">Transmembrane</keyword>
<proteinExistence type="predicted"/>
<sequence length="152" mass="16270">MSRFAALSSPEDMQRTITRVLLVVFGLVELPVGLWPLLSPDGFYRDFPGFRTGWVAMDGPFNEHLLRDFGGLNLALAAILIGAAVIGTTAVARLAALATFLFGLPHFLYHLGHVSHFEPVDQVLIVATTALGAVLPLVVALIPSKRATPATP</sequence>
<evidence type="ECO:0000256" key="1">
    <source>
        <dbReference type="SAM" id="Phobius"/>
    </source>
</evidence>
<feature type="transmembrane region" description="Helical" evidence="1">
    <location>
        <begin position="94"/>
        <end position="111"/>
    </location>
</feature>
<keyword evidence="3" id="KW-1185">Reference proteome</keyword>
<keyword evidence="1" id="KW-0472">Membrane</keyword>
<evidence type="ECO:0008006" key="4">
    <source>
        <dbReference type="Google" id="ProtNLM"/>
    </source>
</evidence>
<comment type="caution">
    <text evidence="2">The sequence shown here is derived from an EMBL/GenBank/DDBJ whole genome shotgun (WGS) entry which is preliminary data.</text>
</comment>
<dbReference type="Proteomes" id="UP000635387">
    <property type="component" value="Unassembled WGS sequence"/>
</dbReference>
<protein>
    <recommendedName>
        <fullName evidence="4">DoxX family protein</fullName>
    </recommendedName>
</protein>
<keyword evidence="1" id="KW-1133">Transmembrane helix</keyword>
<evidence type="ECO:0000313" key="3">
    <source>
        <dbReference type="Proteomes" id="UP000635387"/>
    </source>
</evidence>
<feature type="transmembrane region" description="Helical" evidence="1">
    <location>
        <begin position="69"/>
        <end position="87"/>
    </location>
</feature>
<dbReference type="EMBL" id="BNAY01000003">
    <property type="protein sequence ID" value="GHH14232.1"/>
    <property type="molecule type" value="Genomic_DNA"/>
</dbReference>
<accession>A0ABQ3LIP1</accession>
<feature type="transmembrane region" description="Helical" evidence="1">
    <location>
        <begin position="20"/>
        <end position="38"/>
    </location>
</feature>
<gene>
    <name evidence="2" type="ORF">GCM10017790_27310</name>
</gene>
<organism evidence="2 3">
    <name type="scientific">Amycolatopsis oliviviridis</name>
    <dbReference type="NCBI Taxonomy" id="1471590"/>
    <lineage>
        <taxon>Bacteria</taxon>
        <taxon>Bacillati</taxon>
        <taxon>Actinomycetota</taxon>
        <taxon>Actinomycetes</taxon>
        <taxon>Pseudonocardiales</taxon>
        <taxon>Pseudonocardiaceae</taxon>
        <taxon>Amycolatopsis</taxon>
    </lineage>
</organism>